<keyword evidence="2 7" id="KW-0548">Nucleotidyltransferase</keyword>
<dbReference type="GO" id="GO:0008081">
    <property type="term" value="F:phosphoric diester hydrolase activity"/>
    <property type="evidence" value="ECO:0007669"/>
    <property type="project" value="UniProtKB-UniRule"/>
</dbReference>
<dbReference type="InterPro" id="IPR045865">
    <property type="entry name" value="ACT-like_dom_sf"/>
</dbReference>
<dbReference type="RefSeq" id="WP_246902110.1">
    <property type="nucleotide sequence ID" value="NZ_JALJRB010000001.1"/>
</dbReference>
<dbReference type="Gene3D" id="1.10.3210.10">
    <property type="entry name" value="Hypothetical protein af1432"/>
    <property type="match status" value="1"/>
</dbReference>
<evidence type="ECO:0000256" key="7">
    <source>
        <dbReference type="HAMAP-Rule" id="MF_00277"/>
    </source>
</evidence>
<dbReference type="SUPFAM" id="SSF109604">
    <property type="entry name" value="HD-domain/PDEase-like"/>
    <property type="match status" value="1"/>
</dbReference>
<dbReference type="Gene3D" id="1.20.120.330">
    <property type="entry name" value="Nucleotidyltransferases domain 2"/>
    <property type="match status" value="1"/>
</dbReference>
<comment type="cofactor">
    <cofactor evidence="7">
        <name>Mg(2+)</name>
        <dbReference type="ChEBI" id="CHEBI:18420"/>
    </cofactor>
</comment>
<dbReference type="PROSITE" id="PS51831">
    <property type="entry name" value="HD"/>
    <property type="match status" value="1"/>
</dbReference>
<keyword evidence="1 7" id="KW-0808">Transferase</keyword>
<evidence type="ECO:0000256" key="2">
    <source>
        <dbReference type="ARBA" id="ARBA00022695"/>
    </source>
</evidence>
<dbReference type="EC" id="2.7.7.59" evidence="7"/>
<organism evidence="10 11">
    <name type="scientific">Desulfatitalea alkaliphila</name>
    <dbReference type="NCBI Taxonomy" id="2929485"/>
    <lineage>
        <taxon>Bacteria</taxon>
        <taxon>Pseudomonadati</taxon>
        <taxon>Thermodesulfobacteriota</taxon>
        <taxon>Desulfobacteria</taxon>
        <taxon>Desulfobacterales</taxon>
        <taxon>Desulfosarcinaceae</taxon>
        <taxon>Desulfatitalea</taxon>
    </lineage>
</organism>
<proteinExistence type="inferred from homology"/>
<evidence type="ECO:0000259" key="9">
    <source>
        <dbReference type="PROSITE" id="PS51831"/>
    </source>
</evidence>
<dbReference type="PROSITE" id="PS51671">
    <property type="entry name" value="ACT"/>
    <property type="match status" value="1"/>
</dbReference>
<dbReference type="SUPFAM" id="SSF55021">
    <property type="entry name" value="ACT-like"/>
    <property type="match status" value="1"/>
</dbReference>
<evidence type="ECO:0000256" key="4">
    <source>
        <dbReference type="ARBA" id="ARBA00022801"/>
    </source>
</evidence>
<dbReference type="InterPro" id="IPR006674">
    <property type="entry name" value="HD_domain"/>
</dbReference>
<gene>
    <name evidence="7 10" type="primary">glnD</name>
    <name evidence="10" type="ORF">MRX98_00585</name>
</gene>
<sequence>MLPVNHTIETRTPTDLFKARRKALFATVSKSKAAVFLRDHAAAVDEYFMSSFAHSDVGPDMGIMRNPCALIALGGYGRAEQCVHSDIDLLFLFDQQVPAEAEALVREIVYPLWDMGMEVGHATRSIKECVQLARQDLEVFTSLLDARFVCGMSPLYHRLMERMRTRLINVRPDQLIAWLVETNQVRHDRFGDSAYLLEPNLKEGQGGLRDYHTMLWIARIQSGAKRARDLEYAGYLSNAEYQELVQSLDFVWTVRNQLHLLLGRKCDQLHLEHQTRLAEAMRVEGYNGHLPVERLLGDLHGRMEFIKQCYRVFIYELDQKKRLKRKNKAMLETTVAGLKFNRGMLNFISPEAVVQDPVLLARIFVESALQKAPLSAEARRLVREFSHLVAEPSFRNAPEVVGHFEKVLARPMTRFNALNAMLETGFLVAFMPEFKGVVNRIQFDQYHLYPVARHLLLTVTLLKNRVVARESDHDPLGASLYQELRNKRPLLWAALLHDIGKSEAAGGHAERGAETAARICEEKGLSRADVETVAFLVRDHLLLFETANRRDINDEETALGVARRVGKPERLKMLYLLSVADAMATGPKAWNDWTASLMRSLFLKTLNVMEKGELVSRKAIRVIEEKRDRVLEAVSTPAARQHYASLLQVMSPRYLLYTASADIPRHMALYQTLKEQDKAFVWRIDPSEDGSTRTVTVCAKDRPGLLSRLAGVLTLNGIDILDVRIFTWRNNVALDIFEVTPPPDPLFETERWERAADQLQAALEDRLDLAAALERKEDGRPAMRAATRQRPQQVVIDNESSSFYTIIEVIAWDFPGLLFRVTDAIFRCRLDIWVAKSANRVDQVVDAFYVRSFDGEKVDNPEEEAAICRAIKAVLH</sequence>
<keyword evidence="3" id="KW-0677">Repeat</keyword>
<evidence type="ECO:0000256" key="1">
    <source>
        <dbReference type="ARBA" id="ARBA00022679"/>
    </source>
</evidence>
<dbReference type="Pfam" id="PF01966">
    <property type="entry name" value="HD"/>
    <property type="match status" value="1"/>
</dbReference>
<evidence type="ECO:0000256" key="3">
    <source>
        <dbReference type="ARBA" id="ARBA00022737"/>
    </source>
</evidence>
<comment type="similarity">
    <text evidence="7">Belongs to the GlnD family.</text>
</comment>
<comment type="catalytic activity">
    <reaction evidence="7">
        <text>[protein-PII]-uridylyl-L-tyrosine + H2O = [protein-PII]-L-tyrosine + UMP + H(+)</text>
        <dbReference type="Rhea" id="RHEA:48600"/>
        <dbReference type="Rhea" id="RHEA-COMP:12147"/>
        <dbReference type="Rhea" id="RHEA-COMP:12148"/>
        <dbReference type="ChEBI" id="CHEBI:15377"/>
        <dbReference type="ChEBI" id="CHEBI:15378"/>
        <dbReference type="ChEBI" id="CHEBI:46858"/>
        <dbReference type="ChEBI" id="CHEBI:57865"/>
        <dbReference type="ChEBI" id="CHEBI:90602"/>
    </reaction>
</comment>
<dbReference type="GO" id="GO:0006808">
    <property type="term" value="P:regulation of nitrogen utilization"/>
    <property type="evidence" value="ECO:0007669"/>
    <property type="project" value="UniProtKB-UniRule"/>
</dbReference>
<keyword evidence="11" id="KW-1185">Reference proteome</keyword>
<dbReference type="PANTHER" id="PTHR47320:SF1">
    <property type="entry name" value="BIFUNCTIONAL URIDYLYLTRANSFERASE_URIDYLYL-REMOVING ENZYME"/>
    <property type="match status" value="1"/>
</dbReference>
<feature type="region of interest" description="Uridylyltransferase" evidence="7">
    <location>
        <begin position="1"/>
        <end position="332"/>
    </location>
</feature>
<dbReference type="CDD" id="cd05401">
    <property type="entry name" value="NT_GlnE_GlnD_like"/>
    <property type="match status" value="1"/>
</dbReference>
<feature type="domain" description="HD" evidence="9">
    <location>
        <begin position="451"/>
        <end position="574"/>
    </location>
</feature>
<dbReference type="InterPro" id="IPR010043">
    <property type="entry name" value="UTase/UR"/>
</dbReference>
<comment type="caution">
    <text evidence="10">The sequence shown here is derived from an EMBL/GenBank/DDBJ whole genome shotgun (WGS) entry which is preliminary data.</text>
</comment>
<dbReference type="InterPro" id="IPR003607">
    <property type="entry name" value="HD/PDEase_dom"/>
</dbReference>
<dbReference type="CDD" id="cd04899">
    <property type="entry name" value="ACT_ACR-UUR-like_2"/>
    <property type="match status" value="1"/>
</dbReference>
<name>A0AA41QY23_9BACT</name>
<dbReference type="SMART" id="SM00471">
    <property type="entry name" value="HDc"/>
    <property type="match status" value="1"/>
</dbReference>
<evidence type="ECO:0000313" key="10">
    <source>
        <dbReference type="EMBL" id="MCJ8499052.1"/>
    </source>
</evidence>
<evidence type="ECO:0000256" key="6">
    <source>
        <dbReference type="ARBA" id="ARBA00023268"/>
    </source>
</evidence>
<dbReference type="PIRSF" id="PIRSF006288">
    <property type="entry name" value="PII_uridyltransf"/>
    <property type="match status" value="1"/>
</dbReference>
<evidence type="ECO:0000259" key="8">
    <source>
        <dbReference type="PROSITE" id="PS51671"/>
    </source>
</evidence>
<dbReference type="NCBIfam" id="TIGR01693">
    <property type="entry name" value="UTase_glnD"/>
    <property type="match status" value="1"/>
</dbReference>
<keyword evidence="4 7" id="KW-0378">Hydrolase</keyword>
<dbReference type="GO" id="GO:0008773">
    <property type="term" value="F:[protein-PII] uridylyltransferase activity"/>
    <property type="evidence" value="ECO:0007669"/>
    <property type="project" value="UniProtKB-UniRule"/>
</dbReference>
<dbReference type="SUPFAM" id="SSF81593">
    <property type="entry name" value="Nucleotidyltransferase substrate binding subunit/domain"/>
    <property type="match status" value="1"/>
</dbReference>
<evidence type="ECO:0000313" key="11">
    <source>
        <dbReference type="Proteomes" id="UP001165427"/>
    </source>
</evidence>
<dbReference type="CDD" id="cd00077">
    <property type="entry name" value="HDc"/>
    <property type="match status" value="1"/>
</dbReference>
<dbReference type="InterPro" id="IPR002912">
    <property type="entry name" value="ACT_dom"/>
</dbReference>
<comment type="domain">
    <text evidence="7">Has four distinct domains: an N-terminal nucleotidyltransferase (NT) domain responsible for UTase activity, a central HD domain that encodes UR activity, and two C-terminal ACT domains that seem to have a role in glutamine sensing.</text>
</comment>
<comment type="activity regulation">
    <text evidence="7">Uridylyltransferase (UTase) activity is inhibited by glutamine, while glutamine activates uridylyl-removing (UR) activity.</text>
</comment>
<feature type="domain" description="ACT" evidence="8">
    <location>
        <begin position="694"/>
        <end position="778"/>
    </location>
</feature>
<comment type="function">
    <text evidence="7">Modifies, by uridylylation and deuridylylation, the PII regulatory proteins (GlnB and homologs), in response to the nitrogen status of the cell that GlnD senses through the glutamine level. Under low glutamine levels, catalyzes the conversion of the PII proteins and UTP to PII-UMP and PPi, while under higher glutamine levels, GlnD hydrolyzes PII-UMP to PII and UMP (deuridylylation). Thus, controls uridylylation state and activity of the PII proteins, and plays an important role in the regulation of nitrogen metabolism.</text>
</comment>
<dbReference type="PANTHER" id="PTHR47320">
    <property type="entry name" value="BIFUNCTIONAL URIDYLYLTRANSFERASE/URIDYLYL-REMOVING ENZYME"/>
    <property type="match status" value="1"/>
</dbReference>
<dbReference type="CDD" id="cd04900">
    <property type="entry name" value="ACT_UUR-like_1"/>
    <property type="match status" value="1"/>
</dbReference>
<dbReference type="EC" id="3.1.4.-" evidence="7"/>
<reference evidence="10" key="1">
    <citation type="submission" date="2022-04" db="EMBL/GenBank/DDBJ databases">
        <title>Desulfatitalea alkaliphila sp. nov., a novel anaerobic sulfate-reducing bacterium isolated from terrestrial mud volcano, Taman Peninsula, Russia.</title>
        <authorList>
            <person name="Khomyakova M.A."/>
            <person name="Merkel A.Y."/>
            <person name="Slobodkin A.I."/>
        </authorList>
    </citation>
    <scope>NUCLEOTIDE SEQUENCE</scope>
    <source>
        <strain evidence="10">M08but</strain>
    </source>
</reference>
<dbReference type="Proteomes" id="UP001165427">
    <property type="component" value="Unassembled WGS sequence"/>
</dbReference>
<dbReference type="Pfam" id="PF08335">
    <property type="entry name" value="GlnD_UR_UTase"/>
    <property type="match status" value="1"/>
</dbReference>
<dbReference type="InterPro" id="IPR043519">
    <property type="entry name" value="NT_sf"/>
</dbReference>
<evidence type="ECO:0000256" key="5">
    <source>
        <dbReference type="ARBA" id="ARBA00022842"/>
    </source>
</evidence>
<dbReference type="EMBL" id="JALJRB010000001">
    <property type="protein sequence ID" value="MCJ8499052.1"/>
    <property type="molecule type" value="Genomic_DNA"/>
</dbReference>
<comment type="caution">
    <text evidence="7">Lacks conserved residue(s) required for the propagation of feature annotation.</text>
</comment>
<protein>
    <recommendedName>
        <fullName evidence="7">Bifunctional uridylyltransferase/uridylyl-removing enzyme</fullName>
        <shortName evidence="7">UTase/UR</shortName>
    </recommendedName>
    <alternativeName>
        <fullName evidence="7">Bifunctional [protein-PII] modification enzyme</fullName>
    </alternativeName>
    <alternativeName>
        <fullName evidence="7">Bifunctional nitrogen sensor protein</fullName>
    </alternativeName>
    <domain>
        <recommendedName>
            <fullName evidence="7">[Protein-PII] uridylyltransferase</fullName>
            <shortName evidence="7">PII uridylyltransferase</shortName>
            <shortName evidence="7">UTase</shortName>
            <ecNumber evidence="7">2.7.7.59</ecNumber>
        </recommendedName>
    </domain>
    <domain>
        <recommendedName>
            <fullName evidence="7">[Protein-PII]-UMP uridylyl-removing enzyme</fullName>
            <shortName evidence="7">UR</shortName>
            <ecNumber evidence="7">3.1.4.-</ecNumber>
        </recommendedName>
    </domain>
</protein>
<comment type="catalytic activity">
    <reaction evidence="7">
        <text>[protein-PII]-L-tyrosine + UTP = [protein-PII]-uridylyl-L-tyrosine + diphosphate</text>
        <dbReference type="Rhea" id="RHEA:13673"/>
        <dbReference type="Rhea" id="RHEA-COMP:12147"/>
        <dbReference type="Rhea" id="RHEA-COMP:12148"/>
        <dbReference type="ChEBI" id="CHEBI:33019"/>
        <dbReference type="ChEBI" id="CHEBI:46398"/>
        <dbReference type="ChEBI" id="CHEBI:46858"/>
        <dbReference type="ChEBI" id="CHEBI:90602"/>
        <dbReference type="EC" id="2.7.7.59"/>
    </reaction>
</comment>
<dbReference type="AlphaFoldDB" id="A0AA41QY23"/>
<dbReference type="HAMAP" id="MF_00277">
    <property type="entry name" value="PII_uridylyl_transf"/>
    <property type="match status" value="1"/>
</dbReference>
<keyword evidence="5 7" id="KW-0460">Magnesium</keyword>
<keyword evidence="6 7" id="KW-0511">Multifunctional enzyme</keyword>
<dbReference type="Gene3D" id="3.30.70.260">
    <property type="match status" value="1"/>
</dbReference>
<dbReference type="InterPro" id="IPR013546">
    <property type="entry name" value="PII_UdlTrfase/GS_AdlTrfase"/>
</dbReference>
<accession>A0AA41QY23</accession>
<dbReference type="SUPFAM" id="SSF81301">
    <property type="entry name" value="Nucleotidyltransferase"/>
    <property type="match status" value="1"/>
</dbReference>